<accession>A0ABW5R8Y4</accession>
<reference evidence="2" key="1">
    <citation type="journal article" date="2019" name="Int. J. Syst. Evol. Microbiol.">
        <title>The Global Catalogue of Microorganisms (GCM) 10K type strain sequencing project: providing services to taxonomists for standard genome sequencing and annotation.</title>
        <authorList>
            <consortium name="The Broad Institute Genomics Platform"/>
            <consortium name="The Broad Institute Genome Sequencing Center for Infectious Disease"/>
            <person name="Wu L."/>
            <person name="Ma J."/>
        </authorList>
    </citation>
    <scope>NUCLEOTIDE SEQUENCE [LARGE SCALE GENOMIC DNA]</scope>
    <source>
        <strain evidence="2">KCTC 33676</strain>
    </source>
</reference>
<sequence length="238" mass="27056">MSRETVLYPPLKHFLEHLGYEVKSEIQDCDIVAVKADHQHPTILECKMQFNLSVVLQAVERLSISPSVYICVPAHLPVFRSSRKERAVIRLCRMLGIGLIRVDLSTSHPGFVETVCEPEPYEPRRNARKSARLMTEFAARIGDFNEGGSSQKKLMTAYRQKSLLVAHTLLSLEHATPVQIKKACAIDNTQAILSRNVYEWFTRVEKGIYGLSDKGRQALIDYADMLEFLLHHQPDQTP</sequence>
<dbReference type="Proteomes" id="UP001597497">
    <property type="component" value="Unassembled WGS sequence"/>
</dbReference>
<keyword evidence="2" id="KW-1185">Reference proteome</keyword>
<name>A0ABW5R8Y4_9BACL</name>
<evidence type="ECO:0000313" key="1">
    <source>
        <dbReference type="EMBL" id="MFD2671368.1"/>
    </source>
</evidence>
<dbReference type="EMBL" id="JBHUMM010000010">
    <property type="protein sequence ID" value="MFD2671368.1"/>
    <property type="molecule type" value="Genomic_DNA"/>
</dbReference>
<evidence type="ECO:0000313" key="2">
    <source>
        <dbReference type="Proteomes" id="UP001597497"/>
    </source>
</evidence>
<proteinExistence type="predicted"/>
<protein>
    <submittedName>
        <fullName evidence="1">DUF2161 family putative PD-(D/E)XK-type phosphodiesterase</fullName>
    </submittedName>
</protein>
<dbReference type="RefSeq" id="WP_379928825.1">
    <property type="nucleotide sequence ID" value="NZ_JBHUMM010000010.1"/>
</dbReference>
<organism evidence="1 2">
    <name type="scientific">Marinicrinis sediminis</name>
    <dbReference type="NCBI Taxonomy" id="1652465"/>
    <lineage>
        <taxon>Bacteria</taxon>
        <taxon>Bacillati</taxon>
        <taxon>Bacillota</taxon>
        <taxon>Bacilli</taxon>
        <taxon>Bacillales</taxon>
        <taxon>Paenibacillaceae</taxon>
    </lineage>
</organism>
<dbReference type="Pfam" id="PF09929">
    <property type="entry name" value="DUF2161"/>
    <property type="match status" value="1"/>
</dbReference>
<gene>
    <name evidence="1" type="ORF">ACFSUC_07085</name>
</gene>
<dbReference type="InterPro" id="IPR018679">
    <property type="entry name" value="DUF2161"/>
</dbReference>
<comment type="caution">
    <text evidence="1">The sequence shown here is derived from an EMBL/GenBank/DDBJ whole genome shotgun (WGS) entry which is preliminary data.</text>
</comment>